<reference evidence="1" key="1">
    <citation type="submission" date="2014-09" db="EMBL/GenBank/DDBJ databases">
        <authorList>
            <person name="Magalhaes I.L.F."/>
            <person name="Oliveira U."/>
            <person name="Santos F.R."/>
            <person name="Vidigal T.H.D.A."/>
            <person name="Brescovit A.D."/>
            <person name="Santos A.J."/>
        </authorList>
    </citation>
    <scope>NUCLEOTIDE SEQUENCE</scope>
    <source>
        <tissue evidence="1">Shoot tissue taken approximately 20 cm above the soil surface</tissue>
    </source>
</reference>
<sequence>MPDAKQITCQLEKASIAIMPSYTKQTCRLLISKEKEDNI</sequence>
<proteinExistence type="predicted"/>
<dbReference type="AlphaFoldDB" id="A0A0A9ERE5"/>
<organism evidence="1">
    <name type="scientific">Arundo donax</name>
    <name type="common">Giant reed</name>
    <name type="synonym">Donax arundinaceus</name>
    <dbReference type="NCBI Taxonomy" id="35708"/>
    <lineage>
        <taxon>Eukaryota</taxon>
        <taxon>Viridiplantae</taxon>
        <taxon>Streptophyta</taxon>
        <taxon>Embryophyta</taxon>
        <taxon>Tracheophyta</taxon>
        <taxon>Spermatophyta</taxon>
        <taxon>Magnoliopsida</taxon>
        <taxon>Liliopsida</taxon>
        <taxon>Poales</taxon>
        <taxon>Poaceae</taxon>
        <taxon>PACMAD clade</taxon>
        <taxon>Arundinoideae</taxon>
        <taxon>Arundineae</taxon>
        <taxon>Arundo</taxon>
    </lineage>
</organism>
<accession>A0A0A9ERE5</accession>
<protein>
    <submittedName>
        <fullName evidence="1">Uncharacterized protein</fullName>
    </submittedName>
</protein>
<name>A0A0A9ERE5_ARUDO</name>
<evidence type="ECO:0000313" key="1">
    <source>
        <dbReference type="EMBL" id="JAE01569.1"/>
    </source>
</evidence>
<reference evidence="1" key="2">
    <citation type="journal article" date="2015" name="Data Brief">
        <title>Shoot transcriptome of the giant reed, Arundo donax.</title>
        <authorList>
            <person name="Barrero R.A."/>
            <person name="Guerrero F.D."/>
            <person name="Moolhuijzen P."/>
            <person name="Goolsby J.A."/>
            <person name="Tidwell J."/>
            <person name="Bellgard S.E."/>
            <person name="Bellgard M.I."/>
        </authorList>
    </citation>
    <scope>NUCLEOTIDE SEQUENCE</scope>
    <source>
        <tissue evidence="1">Shoot tissue taken approximately 20 cm above the soil surface</tissue>
    </source>
</reference>
<dbReference type="EMBL" id="GBRH01196327">
    <property type="protein sequence ID" value="JAE01569.1"/>
    <property type="molecule type" value="Transcribed_RNA"/>
</dbReference>